<dbReference type="SMART" id="SM00388">
    <property type="entry name" value="HisKA"/>
    <property type="match status" value="1"/>
</dbReference>
<dbReference type="CDD" id="cd00082">
    <property type="entry name" value="HisKA"/>
    <property type="match status" value="1"/>
</dbReference>
<evidence type="ECO:0000256" key="5">
    <source>
        <dbReference type="ARBA" id="ARBA00022741"/>
    </source>
</evidence>
<dbReference type="Gene3D" id="1.10.287.130">
    <property type="match status" value="1"/>
</dbReference>
<keyword evidence="7" id="KW-0067">ATP-binding</keyword>
<evidence type="ECO:0000256" key="2">
    <source>
        <dbReference type="ARBA" id="ARBA00012438"/>
    </source>
</evidence>
<dbReference type="SUPFAM" id="SSF47384">
    <property type="entry name" value="Homodimeric domain of signal transducing histidine kinase"/>
    <property type="match status" value="1"/>
</dbReference>
<dbReference type="GO" id="GO:0016301">
    <property type="term" value="F:kinase activity"/>
    <property type="evidence" value="ECO:0007669"/>
    <property type="project" value="UniProtKB-KW"/>
</dbReference>
<evidence type="ECO:0000256" key="1">
    <source>
        <dbReference type="ARBA" id="ARBA00000085"/>
    </source>
</evidence>
<keyword evidence="4" id="KW-0808">Transferase</keyword>
<evidence type="ECO:0000256" key="7">
    <source>
        <dbReference type="ARBA" id="ARBA00022840"/>
    </source>
</evidence>
<feature type="transmembrane region" description="Helical" evidence="9">
    <location>
        <begin position="12"/>
        <end position="36"/>
    </location>
</feature>
<dbReference type="PANTHER" id="PTHR43065:SF46">
    <property type="entry name" value="C4-DICARBOXYLATE TRANSPORT SENSOR PROTEIN DCTB"/>
    <property type="match status" value="1"/>
</dbReference>
<dbReference type="InterPro" id="IPR004358">
    <property type="entry name" value="Sig_transdc_His_kin-like_C"/>
</dbReference>
<dbReference type="EMBL" id="JAGGKP010000009">
    <property type="protein sequence ID" value="MBP1938030.1"/>
    <property type="molecule type" value="Genomic_DNA"/>
</dbReference>
<dbReference type="InterPro" id="IPR003661">
    <property type="entry name" value="HisK_dim/P_dom"/>
</dbReference>
<feature type="transmembrane region" description="Helical" evidence="9">
    <location>
        <begin position="66"/>
        <end position="88"/>
    </location>
</feature>
<evidence type="ECO:0000313" key="12">
    <source>
        <dbReference type="Proteomes" id="UP001519273"/>
    </source>
</evidence>
<evidence type="ECO:0000256" key="3">
    <source>
        <dbReference type="ARBA" id="ARBA00022553"/>
    </source>
</evidence>
<reference evidence="11 12" key="1">
    <citation type="submission" date="2021-03" db="EMBL/GenBank/DDBJ databases">
        <title>Genomic Encyclopedia of Type Strains, Phase IV (KMG-IV): sequencing the most valuable type-strain genomes for metagenomic binning, comparative biology and taxonomic classification.</title>
        <authorList>
            <person name="Goeker M."/>
        </authorList>
    </citation>
    <scope>NUCLEOTIDE SEQUENCE [LARGE SCALE GENOMIC DNA]</scope>
    <source>
        <strain evidence="11 12">DSM 23491</strain>
    </source>
</reference>
<evidence type="ECO:0000256" key="4">
    <source>
        <dbReference type="ARBA" id="ARBA00022679"/>
    </source>
</evidence>
<dbReference type="InterPro" id="IPR036890">
    <property type="entry name" value="HATPase_C_sf"/>
</dbReference>
<feature type="transmembrane region" description="Helical" evidence="9">
    <location>
        <begin position="132"/>
        <end position="149"/>
    </location>
</feature>
<dbReference type="Pfam" id="PF02518">
    <property type="entry name" value="HATPase_c"/>
    <property type="match status" value="1"/>
</dbReference>
<dbReference type="Gene3D" id="3.30.450.20">
    <property type="entry name" value="PAS domain"/>
    <property type="match status" value="1"/>
</dbReference>
<dbReference type="SUPFAM" id="SSF55874">
    <property type="entry name" value="ATPase domain of HSP90 chaperone/DNA topoisomerase II/histidine kinase"/>
    <property type="match status" value="1"/>
</dbReference>
<dbReference type="InterPro" id="IPR005467">
    <property type="entry name" value="His_kinase_dom"/>
</dbReference>
<gene>
    <name evidence="11" type="ORF">J2Z20_002947</name>
</gene>
<sequence length="518" mass="58129">MVLSICCGLSILLCFLFSSSLLDFVTINLGLLPLFVGILYSKYRNGVLLVVFYIVLYLLFTDDVNLPSFLLDTGVLVYPLLFLSVTHFNRKCLLIKLQKISIYVFIGASLLLVSPIVESRAGWTIFTRADSVFYLVAYVVTGCFMIYLIEMTLERIELREQIRRISDSYIVEVEKMRQITDRIPFCITSIDRFGRIQSVNFPLLQFIRDKGKLQALVKEQLIGQELIRVLQMVLTSIPTGIEKALEGTDTANELVYDGSHTYLISSYPLKSYSDEVTGAVVIGQDITELELLRSELGHAERLSLVGQMAASITHEIRNPMAVVRGFMQLMREKSPSSLDHYYKIVLEELDRANGIISDFLSLAQNRIVEKEECHLHDIIHDLSPLLWADANLRGQSIELKLSEHVPDMQLNSKEIKQLLLNLSRNAMEAMEDRGVLTIETIAAADNVELRVSDTGPGIPKPVQDKLFEPFYTTKAKGTGLGLALCISIAERHNGTIVVDSEEGRGTTFAVVFKNAPHG</sequence>
<dbReference type="InterPro" id="IPR003594">
    <property type="entry name" value="HATPase_dom"/>
</dbReference>
<dbReference type="PRINTS" id="PR00344">
    <property type="entry name" value="BCTRLSENSOR"/>
</dbReference>
<evidence type="ECO:0000259" key="10">
    <source>
        <dbReference type="PROSITE" id="PS50109"/>
    </source>
</evidence>
<comment type="catalytic activity">
    <reaction evidence="1">
        <text>ATP + protein L-histidine = ADP + protein N-phospho-L-histidine.</text>
        <dbReference type="EC" id="2.7.13.3"/>
    </reaction>
</comment>
<evidence type="ECO:0000256" key="6">
    <source>
        <dbReference type="ARBA" id="ARBA00022777"/>
    </source>
</evidence>
<keyword evidence="8" id="KW-0902">Two-component regulatory system</keyword>
<evidence type="ECO:0000256" key="8">
    <source>
        <dbReference type="ARBA" id="ARBA00023012"/>
    </source>
</evidence>
<organism evidence="11 12">
    <name type="scientific">Paenibacillus sediminis</name>
    <dbReference type="NCBI Taxonomy" id="664909"/>
    <lineage>
        <taxon>Bacteria</taxon>
        <taxon>Bacillati</taxon>
        <taxon>Bacillota</taxon>
        <taxon>Bacilli</taxon>
        <taxon>Bacillales</taxon>
        <taxon>Paenibacillaceae</taxon>
        <taxon>Paenibacillus</taxon>
    </lineage>
</organism>
<keyword evidence="9" id="KW-0472">Membrane</keyword>
<comment type="caution">
    <text evidence="11">The sequence shown here is derived from an EMBL/GenBank/DDBJ whole genome shotgun (WGS) entry which is preliminary data.</text>
</comment>
<evidence type="ECO:0000313" key="11">
    <source>
        <dbReference type="EMBL" id="MBP1938030.1"/>
    </source>
</evidence>
<dbReference type="InterPro" id="IPR036097">
    <property type="entry name" value="HisK_dim/P_sf"/>
</dbReference>
<proteinExistence type="predicted"/>
<keyword evidence="9" id="KW-1133">Transmembrane helix</keyword>
<feature type="transmembrane region" description="Helical" evidence="9">
    <location>
        <begin position="100"/>
        <end position="117"/>
    </location>
</feature>
<evidence type="ECO:0000256" key="9">
    <source>
        <dbReference type="SAM" id="Phobius"/>
    </source>
</evidence>
<keyword evidence="3" id="KW-0597">Phosphoprotein</keyword>
<keyword evidence="9" id="KW-0812">Transmembrane</keyword>
<dbReference type="Pfam" id="PF00512">
    <property type="entry name" value="HisKA"/>
    <property type="match status" value="1"/>
</dbReference>
<keyword evidence="6 11" id="KW-0418">Kinase</keyword>
<dbReference type="PANTHER" id="PTHR43065">
    <property type="entry name" value="SENSOR HISTIDINE KINASE"/>
    <property type="match status" value="1"/>
</dbReference>
<accession>A0ABS4H672</accession>
<protein>
    <recommendedName>
        <fullName evidence="2">histidine kinase</fullName>
        <ecNumber evidence="2">2.7.13.3</ecNumber>
    </recommendedName>
</protein>
<keyword evidence="5" id="KW-0547">Nucleotide-binding</keyword>
<dbReference type="RefSeq" id="WP_209851780.1">
    <property type="nucleotide sequence ID" value="NZ_CBCRVE010000010.1"/>
</dbReference>
<dbReference type="Proteomes" id="UP001519273">
    <property type="component" value="Unassembled WGS sequence"/>
</dbReference>
<feature type="transmembrane region" description="Helical" evidence="9">
    <location>
        <begin position="43"/>
        <end position="60"/>
    </location>
</feature>
<feature type="domain" description="Histidine kinase" evidence="10">
    <location>
        <begin position="311"/>
        <end position="516"/>
    </location>
</feature>
<name>A0ABS4H672_9BACL</name>
<dbReference type="Gene3D" id="3.30.565.10">
    <property type="entry name" value="Histidine kinase-like ATPase, C-terminal domain"/>
    <property type="match status" value="1"/>
</dbReference>
<dbReference type="SMART" id="SM00387">
    <property type="entry name" value="HATPase_c"/>
    <property type="match status" value="1"/>
</dbReference>
<dbReference type="PROSITE" id="PS50109">
    <property type="entry name" value="HIS_KIN"/>
    <property type="match status" value="1"/>
</dbReference>
<keyword evidence="12" id="KW-1185">Reference proteome</keyword>
<dbReference type="EC" id="2.7.13.3" evidence="2"/>